<feature type="domain" description="CshA" evidence="3">
    <location>
        <begin position="629"/>
        <end position="702"/>
    </location>
</feature>
<evidence type="ECO:0000313" key="5">
    <source>
        <dbReference type="EMBL" id="MBG6084898.1"/>
    </source>
</evidence>
<dbReference type="NCBIfam" id="TIGR04225">
    <property type="entry name" value="CshA_fibril_rpt"/>
    <property type="match status" value="9"/>
</dbReference>
<dbReference type="RefSeq" id="WP_196836143.1">
    <property type="nucleotide sequence ID" value="NZ_JADOTZ010000001.1"/>
</dbReference>
<dbReference type="Pfam" id="PF19076">
    <property type="entry name" value="CshA_repeat"/>
    <property type="match status" value="9"/>
</dbReference>
<gene>
    <name evidence="5" type="ORF">IW252_001665</name>
</gene>
<feature type="domain" description="CshA" evidence="3">
    <location>
        <begin position="229"/>
        <end position="302"/>
    </location>
</feature>
<evidence type="ECO:0000259" key="3">
    <source>
        <dbReference type="Pfam" id="PF19076"/>
    </source>
</evidence>
<dbReference type="NCBIfam" id="NF012211">
    <property type="entry name" value="tand_rpt_95"/>
    <property type="match status" value="9"/>
</dbReference>
<keyword evidence="2" id="KW-1133">Transmembrane helix</keyword>
<feature type="compositionally biased region" description="Low complexity" evidence="1">
    <location>
        <begin position="121"/>
        <end position="134"/>
    </location>
</feature>
<feature type="domain" description="CshA" evidence="3">
    <location>
        <begin position="1029"/>
        <end position="1102"/>
    </location>
</feature>
<name>A0A931DAA8_9MICC</name>
<evidence type="ECO:0000256" key="2">
    <source>
        <dbReference type="SAM" id="Phobius"/>
    </source>
</evidence>
<dbReference type="NCBIfam" id="TIGR01167">
    <property type="entry name" value="LPXTG_anchor"/>
    <property type="match status" value="1"/>
</dbReference>
<dbReference type="InterPro" id="IPR026395">
    <property type="entry name" value="CshA_fibril"/>
</dbReference>
<dbReference type="Gene3D" id="2.60.40.3440">
    <property type="match status" value="9"/>
</dbReference>
<dbReference type="AlphaFoldDB" id="A0A931DAA8"/>
<accession>A0A931DAA8</accession>
<feature type="domain" description="CshA" evidence="3">
    <location>
        <begin position="429"/>
        <end position="502"/>
    </location>
</feature>
<feature type="region of interest" description="Disordered" evidence="1">
    <location>
        <begin position="1107"/>
        <end position="1144"/>
    </location>
</feature>
<keyword evidence="2" id="KW-0812">Transmembrane</keyword>
<feature type="domain" description="CshA" evidence="3">
    <location>
        <begin position="829"/>
        <end position="902"/>
    </location>
</feature>
<feature type="domain" description="CshA" evidence="3">
    <location>
        <begin position="929"/>
        <end position="1002"/>
    </location>
</feature>
<organism evidence="5 6">
    <name type="scientific">Zhihengliuella flava</name>
    <dbReference type="NCBI Taxonomy" id="1285193"/>
    <lineage>
        <taxon>Bacteria</taxon>
        <taxon>Bacillati</taxon>
        <taxon>Actinomycetota</taxon>
        <taxon>Actinomycetes</taxon>
        <taxon>Micrococcales</taxon>
        <taxon>Micrococcaceae</taxon>
        <taxon>Zhihengliuella</taxon>
    </lineage>
</organism>
<dbReference type="InterPro" id="IPR048834">
    <property type="entry name" value="SpaA_pre-album"/>
</dbReference>
<comment type="caution">
    <text evidence="5">The sequence shown here is derived from an EMBL/GenBank/DDBJ whole genome shotgun (WGS) entry which is preliminary data.</text>
</comment>
<feature type="domain" description="CshA" evidence="3">
    <location>
        <begin position="329"/>
        <end position="402"/>
    </location>
</feature>
<evidence type="ECO:0000259" key="4">
    <source>
        <dbReference type="Pfam" id="PF20674"/>
    </source>
</evidence>
<feature type="region of interest" description="Disordered" evidence="1">
    <location>
        <begin position="113"/>
        <end position="134"/>
    </location>
</feature>
<feature type="domain" description="CshA" evidence="3">
    <location>
        <begin position="529"/>
        <end position="602"/>
    </location>
</feature>
<feature type="transmembrane region" description="Helical" evidence="2">
    <location>
        <begin position="1152"/>
        <end position="1171"/>
    </location>
</feature>
<keyword evidence="6" id="KW-1185">Reference proteome</keyword>
<feature type="domain" description="CshA" evidence="3">
    <location>
        <begin position="729"/>
        <end position="802"/>
    </location>
</feature>
<feature type="domain" description="SpaA-like prealbumin fold" evidence="4">
    <location>
        <begin position="98"/>
        <end position="203"/>
    </location>
</feature>
<keyword evidence="2" id="KW-0472">Membrane</keyword>
<evidence type="ECO:0000256" key="1">
    <source>
        <dbReference type="SAM" id="MobiDB-lite"/>
    </source>
</evidence>
<reference evidence="5" key="1">
    <citation type="submission" date="2020-11" db="EMBL/GenBank/DDBJ databases">
        <title>Sequencing the genomes of 1000 actinobacteria strains.</title>
        <authorList>
            <person name="Klenk H.-P."/>
        </authorList>
    </citation>
    <scope>NUCLEOTIDE SEQUENCE</scope>
    <source>
        <strain evidence="5">DSM 26152</strain>
    </source>
</reference>
<sequence length="1177" mass="121807">MYFVSGSSSTAQVYRVNAEDLGSSAAVAEKVGPLISSGQALNSMAFATDGYLYIAGNGAGLLRVNPVTGEVLEQRPLDFTLTDLASRAVPYTGSASIELPDGRSNPEDQFTVSIDGGGIETGNTDTTEGDGTSGEVGPILLLPGETYSINVTPEGNTNPESYTSTWQCVDPISGEVLASGEGMSGEFTVPASSQNTECSFTVTPYVEPVAQDDESLNNEPGSSVVVDVLGNDQGDLDPSSVQILDGEGAPVSELTVPGEGTWTVNPENGNITFAPEDGFEGNPTPITYQVTDGADNTVTAEVVVTYKPVAQDDESLNNEPGSSVVVDVLGNDQGDLDPSSVQILDGEGAPVSELTVPGEGTWTVNPENGNITFAPEDGFEGNPTPITYQVTDGADNTVTAEVVVTYKPVAQDDESLNNEPGSSVVVDVLGNDQGDLDPSSVQILDGEGAPVSELTVPGEGTWTVNPENGNITFAPEDGFEGNPTPITYQVTDGADNTVTAEVVVTYKPVAQDDESLNNEPGSSVVVDVLGNDQGDLDPSSVQILDGEGAPVSELTVPGEGTWTVNPENGNITFAPEDGFEGNPTPITYQVTDGADNTVTAEVVVTYKPVAQDDESLNNEPGSSVVVDVLGNDQGDLDPSSVQILDGEGAPVSELTVPGEGTWTVNPENGNITFAPEDGFEGNPTPITYQVTDGADNTVTAEVVVTYKPVAQDDESLNNEPGSSVVVDVLGNDQGDLDPSSVQILDGEGAPVSELTVPGEGTWTVNPENGNITFAPEDGFEGNPTPITYQVTDGADNTVTAEVVVTYKPVAQDDESLNNEPGSSVVVDVLGNDQGDLDPSSVQILDGEGAPVSELTVPGEGTWTVNPENGNITFAPEDGFEGNPTPITYQVTDGADNTVTAEVVVTYKPVAQDDESLNNEPGSSVVVDVLGNDQGDLDPSSVQILDGEGAPVSELTVPGEGTWTVNPENGNITFAPEDGFEGNPTPITYQVTDGADNTVTAEVVVTYKPVAQDDESLNNEPGSSVVVDVLGNDQGDLDPSSVQILDGEGAPVSELTVPGEGTWTVNPENGNITFAPEDGFEGNPTPITYQVTDGADNTVTAEVVVTYKPVAQDDEPDNGGVEQPDNGGTEQPDNGGAEQPEKGQLAQTGATTALLAVFGLGSVILGAIIMVLRRRRLS</sequence>
<protein>
    <submittedName>
        <fullName evidence="5">LPXTG-motif cell wall-anchored protein</fullName>
    </submittedName>
</protein>
<proteinExistence type="predicted"/>
<dbReference type="Proteomes" id="UP000625033">
    <property type="component" value="Unassembled WGS sequence"/>
</dbReference>
<evidence type="ECO:0000313" key="6">
    <source>
        <dbReference type="Proteomes" id="UP000625033"/>
    </source>
</evidence>
<dbReference type="Pfam" id="PF20674">
    <property type="entry name" value="SpaA_3"/>
    <property type="match status" value="1"/>
</dbReference>
<dbReference type="EMBL" id="JADOTZ010000001">
    <property type="protein sequence ID" value="MBG6084898.1"/>
    <property type="molecule type" value="Genomic_DNA"/>
</dbReference>